<organism evidence="1 2">
    <name type="scientific">Colletotrichum sojae</name>
    <dbReference type="NCBI Taxonomy" id="2175907"/>
    <lineage>
        <taxon>Eukaryota</taxon>
        <taxon>Fungi</taxon>
        <taxon>Dikarya</taxon>
        <taxon>Ascomycota</taxon>
        <taxon>Pezizomycotina</taxon>
        <taxon>Sordariomycetes</taxon>
        <taxon>Hypocreomycetidae</taxon>
        <taxon>Glomerellales</taxon>
        <taxon>Glomerellaceae</taxon>
        <taxon>Colletotrichum</taxon>
        <taxon>Colletotrichum orchidearum species complex</taxon>
    </lineage>
</organism>
<comment type="caution">
    <text evidence="1">The sequence shown here is derived from an EMBL/GenBank/DDBJ whole genome shotgun (WGS) entry which is preliminary data.</text>
</comment>
<name>A0A8H6IP32_9PEZI</name>
<evidence type="ECO:0000313" key="2">
    <source>
        <dbReference type="Proteomes" id="UP000652219"/>
    </source>
</evidence>
<reference evidence="1 2" key="1">
    <citation type="journal article" date="2020" name="Phytopathology">
        <title>Genome Sequence Resources of Colletotrichum truncatum, C. plurivorum, C. musicola, and C. sojae: Four Species Pathogenic to Soybean (Glycine max).</title>
        <authorList>
            <person name="Rogerio F."/>
            <person name="Boufleur T.R."/>
            <person name="Ciampi-Guillardi M."/>
            <person name="Sukno S.A."/>
            <person name="Thon M.R."/>
            <person name="Massola Junior N.S."/>
            <person name="Baroncelli R."/>
        </authorList>
    </citation>
    <scope>NUCLEOTIDE SEQUENCE [LARGE SCALE GENOMIC DNA]</scope>
    <source>
        <strain evidence="1 2">LFN0009</strain>
    </source>
</reference>
<sequence length="247" mass="28470">MEFCFYLSPDGTPEAKLAAQVSERFTNPMWTAGRRMERFRMLRLALQLSNRTRAMVHRKFRRLLAWNPAIQDNTPIWVYPDVDRFNPILCRMPEDCLSLSKALLHPTSVDDALVQCLESVQGLPREFLNKEYNVDMDTLLSLPRLREVTLDSAMLRICSNRLELPDDDHPHPSDDIIPVPNNLFPSLGRWIQWETEGIESFCRRARERDIRVFVGAGGNSEIRKLELVLTADGVRCKLISPICTCDL</sequence>
<protein>
    <submittedName>
        <fullName evidence="1">Uncharacterized protein</fullName>
    </submittedName>
</protein>
<keyword evidence="2" id="KW-1185">Reference proteome</keyword>
<accession>A0A8H6IP32</accession>
<dbReference type="EMBL" id="WIGN01000596">
    <property type="protein sequence ID" value="KAF6787584.1"/>
    <property type="molecule type" value="Genomic_DNA"/>
</dbReference>
<gene>
    <name evidence="1" type="ORF">CSOJ01_15214</name>
</gene>
<dbReference type="Proteomes" id="UP000652219">
    <property type="component" value="Unassembled WGS sequence"/>
</dbReference>
<dbReference type="AlphaFoldDB" id="A0A8H6IP32"/>
<evidence type="ECO:0000313" key="1">
    <source>
        <dbReference type="EMBL" id="KAF6787584.1"/>
    </source>
</evidence>
<proteinExistence type="predicted"/>